<evidence type="ECO:0000313" key="1">
    <source>
        <dbReference type="EMBL" id="MDG2991627.1"/>
    </source>
</evidence>
<organism evidence="1 2">
    <name type="scientific">Candidatus Synechococcus calcipolaris G9</name>
    <dbReference type="NCBI Taxonomy" id="1497997"/>
    <lineage>
        <taxon>Bacteria</taxon>
        <taxon>Bacillati</taxon>
        <taxon>Cyanobacteriota</taxon>
        <taxon>Cyanophyceae</taxon>
        <taxon>Synechococcales</taxon>
        <taxon>Synechococcaceae</taxon>
        <taxon>Synechococcus</taxon>
    </lineage>
</organism>
<dbReference type="Proteomes" id="UP001154265">
    <property type="component" value="Unassembled WGS sequence"/>
</dbReference>
<sequence length="222" mass="23299">MIANPASQPTDTFRTLVDQTLNWVIDLGINGFGPLPSAIQVAKDQLAVSQTPEAAIDGIIFWRTVQAGGTGFCTGLGGIPSLPLMVPASLVTSYALGANTAAAIAHLRGYDLDRDSVRSFILLCLMGQAAEEILRNTSIRLGQEVGAAVVQRISPRAIAAINQRAGFSLLAKTGERGLVNLNKIILPMFGGVVGGCFDAAYVYTCGHTAKSLFPLPKPAEGF</sequence>
<reference evidence="1" key="2">
    <citation type="submission" date="2022-01" db="EMBL/GenBank/DDBJ databases">
        <authorList>
            <person name="Zivanovic Y."/>
            <person name="Moreira D."/>
            <person name="Lopez-Garcia P."/>
        </authorList>
    </citation>
    <scope>NUCLEOTIDE SEQUENCE</scope>
    <source>
        <strain evidence="1">G9</strain>
    </source>
</reference>
<keyword evidence="2" id="KW-1185">Reference proteome</keyword>
<comment type="caution">
    <text evidence="1">The sequence shown here is derived from an EMBL/GenBank/DDBJ whole genome shotgun (WGS) entry which is preliminary data.</text>
</comment>
<evidence type="ECO:0000313" key="2">
    <source>
        <dbReference type="Proteomes" id="UP001154265"/>
    </source>
</evidence>
<gene>
    <name evidence="1" type="ORF">L3556_11890</name>
</gene>
<reference evidence="1" key="1">
    <citation type="journal article" date="2022" name="Genome Biol. Evol.">
        <title>A New Gene Family Diagnostic for Intracellular Biomineralization of Amorphous Ca Carbonates by Cyanobacteria.</title>
        <authorList>
            <person name="Benzerara K."/>
            <person name="Duprat E."/>
            <person name="Bitard-Feildel T."/>
            <person name="Caumes G."/>
            <person name="Cassier-Chauvat C."/>
            <person name="Chauvat F."/>
            <person name="Dezi M."/>
            <person name="Diop S.I."/>
            <person name="Gaschignard G."/>
            <person name="Gorgen S."/>
            <person name="Gugger M."/>
            <person name="Lopez-Garcia P."/>
            <person name="Millet M."/>
            <person name="Skouri-Panet F."/>
            <person name="Moreira D."/>
            <person name="Callebaut I."/>
        </authorList>
    </citation>
    <scope>NUCLEOTIDE SEQUENCE</scope>
    <source>
        <strain evidence="1">G9</strain>
    </source>
</reference>
<dbReference type="RefSeq" id="WP_277867489.1">
    <property type="nucleotide sequence ID" value="NZ_JAKKUT010000002.1"/>
</dbReference>
<dbReference type="EMBL" id="JAKKUT010000002">
    <property type="protein sequence ID" value="MDG2991627.1"/>
    <property type="molecule type" value="Genomic_DNA"/>
</dbReference>
<proteinExistence type="predicted"/>
<name>A0ABT6F1C3_9SYNE</name>
<protein>
    <submittedName>
        <fullName evidence="1">EcsC family protein</fullName>
    </submittedName>
</protein>
<accession>A0ABT6F1C3</accession>